<evidence type="ECO:0000313" key="3">
    <source>
        <dbReference type="Proteomes" id="UP000193144"/>
    </source>
</evidence>
<dbReference type="AlphaFoldDB" id="A0A1Y1YT93"/>
<sequence>MAPTALCFSSSSPRPSLSSLSLHLILIPLRQNPPLPILRFQIPPQQHIPHDGNRDTPASAKTAPHSPMQRTWGGITAQRKRRPGCPAVDAEQQQRALLRRRRVPRDPRDGQLRRNEGACKEQVEGEAALDGPEGSRGEDDGGEADDHDGEAGHDSLVGAIAVAGKEV</sequence>
<comment type="caution">
    <text evidence="2">The sequence shown here is derived from an EMBL/GenBank/DDBJ whole genome shotgun (WGS) entry which is preliminary data.</text>
</comment>
<feature type="region of interest" description="Disordered" evidence="1">
    <location>
        <begin position="44"/>
        <end position="167"/>
    </location>
</feature>
<reference evidence="2 3" key="1">
    <citation type="submission" date="2016-07" db="EMBL/GenBank/DDBJ databases">
        <title>Pervasive Adenine N6-methylation of Active Genes in Fungi.</title>
        <authorList>
            <consortium name="DOE Joint Genome Institute"/>
            <person name="Mondo S.J."/>
            <person name="Dannebaum R.O."/>
            <person name="Kuo R.C."/>
            <person name="Labutti K."/>
            <person name="Haridas S."/>
            <person name="Kuo A."/>
            <person name="Salamov A."/>
            <person name="Ahrendt S.R."/>
            <person name="Lipzen A."/>
            <person name="Sullivan W."/>
            <person name="Andreopoulos W.B."/>
            <person name="Clum A."/>
            <person name="Lindquist E."/>
            <person name="Daum C."/>
            <person name="Ramamoorthy G.K."/>
            <person name="Gryganskyi A."/>
            <person name="Culley D."/>
            <person name="Magnuson J.K."/>
            <person name="James T.Y."/>
            <person name="O'Malley M.A."/>
            <person name="Stajich J.E."/>
            <person name="Spatafora J.W."/>
            <person name="Visel A."/>
            <person name="Grigoriev I.V."/>
        </authorList>
    </citation>
    <scope>NUCLEOTIDE SEQUENCE [LARGE SCALE GENOMIC DNA]</scope>
    <source>
        <strain evidence="2 3">CBS 115471</strain>
    </source>
</reference>
<proteinExistence type="predicted"/>
<organism evidence="2 3">
    <name type="scientific">Clohesyomyces aquaticus</name>
    <dbReference type="NCBI Taxonomy" id="1231657"/>
    <lineage>
        <taxon>Eukaryota</taxon>
        <taxon>Fungi</taxon>
        <taxon>Dikarya</taxon>
        <taxon>Ascomycota</taxon>
        <taxon>Pezizomycotina</taxon>
        <taxon>Dothideomycetes</taxon>
        <taxon>Pleosporomycetidae</taxon>
        <taxon>Pleosporales</taxon>
        <taxon>Lindgomycetaceae</taxon>
        <taxon>Clohesyomyces</taxon>
    </lineage>
</organism>
<accession>A0A1Y1YT93</accession>
<protein>
    <submittedName>
        <fullName evidence="2">Uncharacterized protein</fullName>
    </submittedName>
</protein>
<evidence type="ECO:0000313" key="2">
    <source>
        <dbReference type="EMBL" id="ORY01179.1"/>
    </source>
</evidence>
<feature type="compositionally biased region" description="Basic and acidic residues" evidence="1">
    <location>
        <begin position="104"/>
        <end position="123"/>
    </location>
</feature>
<dbReference type="EMBL" id="MCFA01000173">
    <property type="protein sequence ID" value="ORY01179.1"/>
    <property type="molecule type" value="Genomic_DNA"/>
</dbReference>
<gene>
    <name evidence="2" type="ORF">BCR34DRAFT_606023</name>
</gene>
<evidence type="ECO:0000256" key="1">
    <source>
        <dbReference type="SAM" id="MobiDB-lite"/>
    </source>
</evidence>
<dbReference type="Proteomes" id="UP000193144">
    <property type="component" value="Unassembled WGS sequence"/>
</dbReference>
<name>A0A1Y1YT93_9PLEO</name>
<keyword evidence="3" id="KW-1185">Reference proteome</keyword>